<dbReference type="EMBL" id="JABBWD010000002">
    <property type="protein sequence ID" value="KAG1783273.1"/>
    <property type="molecule type" value="Genomic_DNA"/>
</dbReference>
<protein>
    <recommendedName>
        <fullName evidence="5">Protein-S-isoprenylcysteine O-methyltransferase</fullName>
        <ecNumber evidence="5">2.1.1.100</ecNumber>
    </recommendedName>
</protein>
<evidence type="ECO:0000256" key="3">
    <source>
        <dbReference type="ARBA" id="ARBA00022989"/>
    </source>
</evidence>
<dbReference type="Pfam" id="PF04140">
    <property type="entry name" value="ICMT"/>
    <property type="match status" value="1"/>
</dbReference>
<keyword evidence="7" id="KW-1185">Reference proteome</keyword>
<comment type="caution">
    <text evidence="6">The sequence shown here is derived from an EMBL/GenBank/DDBJ whole genome shotgun (WGS) entry which is preliminary data.</text>
</comment>
<keyword evidence="5" id="KW-0489">Methyltransferase</keyword>
<accession>A0A9P7D8U1</accession>
<dbReference type="Gene3D" id="1.20.120.1630">
    <property type="match status" value="1"/>
</dbReference>
<feature type="transmembrane region" description="Helical" evidence="5">
    <location>
        <begin position="153"/>
        <end position="170"/>
    </location>
</feature>
<evidence type="ECO:0000256" key="1">
    <source>
        <dbReference type="ARBA" id="ARBA00004141"/>
    </source>
</evidence>
<keyword evidence="5" id="KW-0256">Endoplasmic reticulum</keyword>
<dbReference type="PANTHER" id="PTHR12714:SF9">
    <property type="entry name" value="PROTEIN-S-ISOPRENYLCYSTEINE O-METHYLTRANSFERASE"/>
    <property type="match status" value="1"/>
</dbReference>
<comment type="caution">
    <text evidence="5">Lacks conserved residue(s) required for the propagation of feature annotation.</text>
</comment>
<evidence type="ECO:0000256" key="5">
    <source>
        <dbReference type="RuleBase" id="RU362022"/>
    </source>
</evidence>
<name>A0A9P7D8U1_9AGAM</name>
<evidence type="ECO:0000313" key="7">
    <source>
        <dbReference type="Proteomes" id="UP000714275"/>
    </source>
</evidence>
<dbReference type="OrthoDB" id="422086at2759"/>
<gene>
    <name evidence="6" type="ORF">EV702DRAFT_1019588</name>
</gene>
<evidence type="ECO:0000313" key="6">
    <source>
        <dbReference type="EMBL" id="KAG1783273.1"/>
    </source>
</evidence>
<keyword evidence="4 5" id="KW-0472">Membrane</keyword>
<proteinExistence type="inferred from homology"/>
<feature type="transmembrane region" description="Helical" evidence="5">
    <location>
        <begin position="190"/>
        <end position="212"/>
    </location>
</feature>
<evidence type="ECO:0000256" key="4">
    <source>
        <dbReference type="ARBA" id="ARBA00023136"/>
    </source>
</evidence>
<keyword evidence="3 5" id="KW-1133">Transmembrane helix</keyword>
<reference evidence="6" key="1">
    <citation type="journal article" date="2020" name="New Phytol.">
        <title>Comparative genomics reveals dynamic genome evolution in host specialist ectomycorrhizal fungi.</title>
        <authorList>
            <person name="Lofgren L.A."/>
            <person name="Nguyen N.H."/>
            <person name="Vilgalys R."/>
            <person name="Ruytinx J."/>
            <person name="Liao H.L."/>
            <person name="Branco S."/>
            <person name="Kuo A."/>
            <person name="LaButti K."/>
            <person name="Lipzen A."/>
            <person name="Andreopoulos W."/>
            <person name="Pangilinan J."/>
            <person name="Riley R."/>
            <person name="Hundley H."/>
            <person name="Na H."/>
            <person name="Barry K."/>
            <person name="Grigoriev I.V."/>
            <person name="Stajich J.E."/>
            <person name="Kennedy P.G."/>
        </authorList>
    </citation>
    <scope>NUCLEOTIDE SEQUENCE</scope>
    <source>
        <strain evidence="6">DOB743</strain>
    </source>
</reference>
<comment type="similarity">
    <text evidence="5">Belongs to the class VI-like SAM-binding methyltransferase superfamily. Isoprenylcysteine carboxyl methyltransferase family.</text>
</comment>
<dbReference type="GO" id="GO:0005789">
    <property type="term" value="C:endoplasmic reticulum membrane"/>
    <property type="evidence" value="ECO:0007669"/>
    <property type="project" value="UniProtKB-SubCell"/>
</dbReference>
<dbReference type="GO" id="GO:0004671">
    <property type="term" value="F:protein C-terminal S-isoprenylcysteine carboxyl O-methyltransferase activity"/>
    <property type="evidence" value="ECO:0007669"/>
    <property type="project" value="UniProtKB-EC"/>
</dbReference>
<comment type="subcellular location">
    <subcellularLocation>
        <location evidence="5">Endoplasmic reticulum membrane</location>
        <topology evidence="5">Multi-pass membrane protein</topology>
    </subcellularLocation>
    <subcellularLocation>
        <location evidence="1">Membrane</location>
        <topology evidence="1">Multi-pass membrane protein</topology>
    </subcellularLocation>
</comment>
<keyword evidence="5" id="KW-0949">S-adenosyl-L-methionine</keyword>
<comment type="catalytic activity">
    <reaction evidence="5">
        <text>[protein]-C-terminal S-[(2E,6E)-farnesyl]-L-cysteine + S-adenosyl-L-methionine = [protein]-C-terminal S-[(2E,6E)-farnesyl]-L-cysteine methyl ester + S-adenosyl-L-homocysteine</text>
        <dbReference type="Rhea" id="RHEA:21672"/>
        <dbReference type="Rhea" id="RHEA-COMP:12125"/>
        <dbReference type="Rhea" id="RHEA-COMP:12126"/>
        <dbReference type="ChEBI" id="CHEBI:57856"/>
        <dbReference type="ChEBI" id="CHEBI:59789"/>
        <dbReference type="ChEBI" id="CHEBI:90510"/>
        <dbReference type="ChEBI" id="CHEBI:90511"/>
        <dbReference type="EC" id="2.1.1.100"/>
    </reaction>
</comment>
<organism evidence="6 7">
    <name type="scientific">Suillus placidus</name>
    <dbReference type="NCBI Taxonomy" id="48579"/>
    <lineage>
        <taxon>Eukaryota</taxon>
        <taxon>Fungi</taxon>
        <taxon>Dikarya</taxon>
        <taxon>Basidiomycota</taxon>
        <taxon>Agaricomycotina</taxon>
        <taxon>Agaricomycetes</taxon>
        <taxon>Agaricomycetidae</taxon>
        <taxon>Boletales</taxon>
        <taxon>Suillineae</taxon>
        <taxon>Suillaceae</taxon>
        <taxon>Suillus</taxon>
    </lineage>
</organism>
<dbReference type="Proteomes" id="UP000714275">
    <property type="component" value="Unassembled WGS sequence"/>
</dbReference>
<evidence type="ECO:0000256" key="2">
    <source>
        <dbReference type="ARBA" id="ARBA00022692"/>
    </source>
</evidence>
<keyword evidence="2 5" id="KW-0812">Transmembrane</keyword>
<dbReference type="AlphaFoldDB" id="A0A9P7D8U1"/>
<keyword evidence="5" id="KW-0808">Transferase</keyword>
<dbReference type="PANTHER" id="PTHR12714">
    <property type="entry name" value="PROTEIN-S ISOPRENYLCYSTEINE O-METHYLTRANSFERASE"/>
    <property type="match status" value="1"/>
</dbReference>
<feature type="transmembrane region" description="Helical" evidence="5">
    <location>
        <begin position="105"/>
        <end position="132"/>
    </location>
</feature>
<dbReference type="GO" id="GO:0032259">
    <property type="term" value="P:methylation"/>
    <property type="evidence" value="ECO:0007669"/>
    <property type="project" value="UniProtKB-KW"/>
</dbReference>
<dbReference type="InterPro" id="IPR007269">
    <property type="entry name" value="ICMT_MeTrfase"/>
</dbReference>
<dbReference type="EC" id="2.1.1.100" evidence="5"/>
<sequence length="241" mass="26456">MSDLLKIPFLVASAIGVHFSYTSSSQLPSPEEKVMPTVFESSICSTMAFCGLDLIKISAWAVSSAEVANILAMHIDLSQVPEGIYGARAVQLLCSLHPTPITPTFIAGSLAIAIGGALRLYCILTLGTLWSFQLSIRKEHKLVTSGPYSIVRHPSYTGLLLQNIGIIVMYGTQGSWMRQSGILHVPFVKVLAAANVLFLVIGFWISISRPAVEDKMLRRTMGEDWENWAKKVKYRLLPGVY</sequence>